<comment type="subcellular location">
    <subcellularLocation>
        <location evidence="1">Cell membrane</location>
        <topology evidence="1">Multi-pass membrane protein</topology>
    </subcellularLocation>
</comment>
<dbReference type="CDD" id="cd06261">
    <property type="entry name" value="TM_PBP2"/>
    <property type="match status" value="1"/>
</dbReference>
<comment type="caution">
    <text evidence="9">The sequence shown here is derived from an EMBL/GenBank/DDBJ whole genome shotgun (WGS) entry which is preliminary data.</text>
</comment>
<dbReference type="AlphaFoldDB" id="A0A7X8C4N2"/>
<evidence type="ECO:0000256" key="6">
    <source>
        <dbReference type="ARBA" id="ARBA00023136"/>
    </source>
</evidence>
<dbReference type="InterPro" id="IPR035906">
    <property type="entry name" value="MetI-like_sf"/>
</dbReference>
<dbReference type="InterPro" id="IPR051393">
    <property type="entry name" value="ABC_transporter_permease"/>
</dbReference>
<dbReference type="RefSeq" id="WP_276649234.1">
    <property type="nucleotide sequence ID" value="NZ_JAAYSM010000296.1"/>
</dbReference>
<feature type="transmembrane region" description="Helical" evidence="7">
    <location>
        <begin position="110"/>
        <end position="130"/>
    </location>
</feature>
<dbReference type="GO" id="GO:0005886">
    <property type="term" value="C:plasma membrane"/>
    <property type="evidence" value="ECO:0007669"/>
    <property type="project" value="UniProtKB-SubCell"/>
</dbReference>
<evidence type="ECO:0000256" key="1">
    <source>
        <dbReference type="ARBA" id="ARBA00004651"/>
    </source>
</evidence>
<dbReference type="Proteomes" id="UP000541058">
    <property type="component" value="Unassembled WGS sequence"/>
</dbReference>
<evidence type="ECO:0000256" key="2">
    <source>
        <dbReference type="ARBA" id="ARBA00022448"/>
    </source>
</evidence>
<feature type="transmembrane region" description="Helical" evidence="7">
    <location>
        <begin position="12"/>
        <end position="34"/>
    </location>
</feature>
<evidence type="ECO:0000313" key="9">
    <source>
        <dbReference type="EMBL" id="NLJ18917.1"/>
    </source>
</evidence>
<evidence type="ECO:0000256" key="7">
    <source>
        <dbReference type="SAM" id="Phobius"/>
    </source>
</evidence>
<reference evidence="9 10" key="1">
    <citation type="journal article" date="2020" name="Biotechnol. Biofuels">
        <title>New insights from the biogas microbiome by comprehensive genome-resolved metagenomics of nearly 1600 species originating from multiple anaerobic digesters.</title>
        <authorList>
            <person name="Campanaro S."/>
            <person name="Treu L."/>
            <person name="Rodriguez-R L.M."/>
            <person name="Kovalovszki A."/>
            <person name="Ziels R.M."/>
            <person name="Maus I."/>
            <person name="Zhu X."/>
            <person name="Kougias P.G."/>
            <person name="Basile A."/>
            <person name="Luo G."/>
            <person name="Schluter A."/>
            <person name="Konstantinidis K.T."/>
            <person name="Angelidaki I."/>
        </authorList>
    </citation>
    <scope>NUCLEOTIDE SEQUENCE [LARGE SCALE GENOMIC DNA]</scope>
    <source>
        <strain evidence="9">AS23ysBPME_34</strain>
    </source>
</reference>
<accession>A0A7X8C4N2</accession>
<keyword evidence="3" id="KW-1003">Cell membrane</keyword>
<dbReference type="InterPro" id="IPR000515">
    <property type="entry name" value="MetI-like"/>
</dbReference>
<organism evidence="9 10">
    <name type="scientific">Globicatella sulfidifaciens</name>
    <dbReference type="NCBI Taxonomy" id="136093"/>
    <lineage>
        <taxon>Bacteria</taxon>
        <taxon>Bacillati</taxon>
        <taxon>Bacillota</taxon>
        <taxon>Bacilli</taxon>
        <taxon>Lactobacillales</taxon>
        <taxon>Aerococcaceae</taxon>
        <taxon>Globicatella</taxon>
    </lineage>
</organism>
<dbReference type="PROSITE" id="PS50928">
    <property type="entry name" value="ABC_TM1"/>
    <property type="match status" value="1"/>
</dbReference>
<dbReference type="GO" id="GO:0055085">
    <property type="term" value="P:transmembrane transport"/>
    <property type="evidence" value="ECO:0007669"/>
    <property type="project" value="InterPro"/>
</dbReference>
<dbReference type="PANTHER" id="PTHR30193">
    <property type="entry name" value="ABC TRANSPORTER PERMEASE PROTEIN"/>
    <property type="match status" value="1"/>
</dbReference>
<keyword evidence="2" id="KW-0813">Transport</keyword>
<feature type="domain" description="ABC transmembrane type-1" evidence="8">
    <location>
        <begin position="73"/>
        <end position="284"/>
    </location>
</feature>
<sequence>MYQEKKLSQKLLVFSTFALIPLFAFFAVVILPFITGILMTVTTWTGLSGSLFEFVGFKNFINTFNDAAFWGSFGSTMKYVAYTLVITNVLAFGLALLVTQGFKGQNFFKLGYFTPNLIGGIILGFVWQFIFTRAIVQVGQILEWDIISTSWLADPKKALWALVIVTVWQNTGYMMLIYIAGLTGLDQSVLEASLIDGANWVKQLFKIKIPLLVPSFTISLFLTLQRSFLIYDTNLSLTEGGPYRSTEMIAMHIYNEAFTYQNFGEGQAKAIILFVVVAAIAVTQVTIMNKMEVES</sequence>
<evidence type="ECO:0000256" key="3">
    <source>
        <dbReference type="ARBA" id="ARBA00022475"/>
    </source>
</evidence>
<dbReference type="SUPFAM" id="SSF161098">
    <property type="entry name" value="MetI-like"/>
    <property type="match status" value="1"/>
</dbReference>
<keyword evidence="4 7" id="KW-0812">Transmembrane</keyword>
<feature type="transmembrane region" description="Helical" evidence="7">
    <location>
        <begin position="270"/>
        <end position="288"/>
    </location>
</feature>
<evidence type="ECO:0000256" key="5">
    <source>
        <dbReference type="ARBA" id="ARBA00022989"/>
    </source>
</evidence>
<keyword evidence="5 7" id="KW-1133">Transmembrane helix</keyword>
<protein>
    <submittedName>
        <fullName evidence="9">Sugar ABC transporter permease</fullName>
    </submittedName>
</protein>
<feature type="transmembrane region" description="Helical" evidence="7">
    <location>
        <begin position="158"/>
        <end position="180"/>
    </location>
</feature>
<gene>
    <name evidence="9" type="ORF">GX355_08645</name>
</gene>
<evidence type="ECO:0000259" key="8">
    <source>
        <dbReference type="PROSITE" id="PS50928"/>
    </source>
</evidence>
<keyword evidence="6 7" id="KW-0472">Membrane</keyword>
<feature type="transmembrane region" description="Helical" evidence="7">
    <location>
        <begin position="79"/>
        <end position="98"/>
    </location>
</feature>
<dbReference type="PANTHER" id="PTHR30193:SF37">
    <property type="entry name" value="INNER MEMBRANE ABC TRANSPORTER PERMEASE PROTEIN YCJO"/>
    <property type="match status" value="1"/>
</dbReference>
<dbReference type="Gene3D" id="1.10.3720.10">
    <property type="entry name" value="MetI-like"/>
    <property type="match status" value="1"/>
</dbReference>
<evidence type="ECO:0000256" key="4">
    <source>
        <dbReference type="ARBA" id="ARBA00022692"/>
    </source>
</evidence>
<proteinExistence type="predicted"/>
<name>A0A7X8C4N2_9LACT</name>
<dbReference type="EMBL" id="JAAYSM010000296">
    <property type="protein sequence ID" value="NLJ18917.1"/>
    <property type="molecule type" value="Genomic_DNA"/>
</dbReference>
<evidence type="ECO:0000313" key="10">
    <source>
        <dbReference type="Proteomes" id="UP000541058"/>
    </source>
</evidence>